<dbReference type="Proteomes" id="UP000268350">
    <property type="component" value="Unassembled WGS sequence"/>
</dbReference>
<sequence>MGSIRKHLLTLGICLWLLADIKPISGFPSKKNNLFGQCDTEPRPRLTVIQPGPNGELQLQGGIMGLYMNVHQSPSNHGPTPKDSLKQMHVCPHSEQKSNEDLSVHYVKVTAFIPVNIKPIQNCGHNAVEPPPTPPRPSPSPQPDQPLPLPPPPPPQPSPPPPPPPPPPRPLPSRFVKPPCPHLPPPPPPKPTAQPEINLKGCVADCP</sequence>
<feature type="signal peptide" evidence="2">
    <location>
        <begin position="1"/>
        <end position="26"/>
    </location>
</feature>
<feature type="chain" id="PRO_5017418687" evidence="2">
    <location>
        <begin position="27"/>
        <end position="207"/>
    </location>
</feature>
<feature type="compositionally biased region" description="Pro residues" evidence="1">
    <location>
        <begin position="178"/>
        <end position="192"/>
    </location>
</feature>
<protein>
    <submittedName>
        <fullName evidence="3">Uncharacterized protein</fullName>
    </submittedName>
</protein>
<evidence type="ECO:0000313" key="4">
    <source>
        <dbReference type="Proteomes" id="UP000268350"/>
    </source>
</evidence>
<feature type="compositionally biased region" description="Pro residues" evidence="1">
    <location>
        <begin position="129"/>
        <end position="171"/>
    </location>
</feature>
<proteinExistence type="predicted"/>
<keyword evidence="4" id="KW-1185">Reference proteome</keyword>
<accession>A0A3B0KQB1</accession>
<dbReference type="OMA" id="KPFQECE"/>
<gene>
    <name evidence="3" type="ORF">DGUA_6G004672</name>
</gene>
<evidence type="ECO:0000256" key="2">
    <source>
        <dbReference type="SAM" id="SignalP"/>
    </source>
</evidence>
<dbReference type="AlphaFoldDB" id="A0A3B0KQB1"/>
<dbReference type="EMBL" id="OUUW01000010">
    <property type="protein sequence ID" value="SPP86058.1"/>
    <property type="molecule type" value="Genomic_DNA"/>
</dbReference>
<dbReference type="PRINTS" id="PR01217">
    <property type="entry name" value="PRICHEXTENSN"/>
</dbReference>
<feature type="region of interest" description="Disordered" evidence="1">
    <location>
        <begin position="123"/>
        <end position="207"/>
    </location>
</feature>
<keyword evidence="2" id="KW-0732">Signal</keyword>
<name>A0A3B0KQB1_DROGU</name>
<evidence type="ECO:0000256" key="1">
    <source>
        <dbReference type="SAM" id="MobiDB-lite"/>
    </source>
</evidence>
<organism evidence="3 4">
    <name type="scientific">Drosophila guanche</name>
    <name type="common">Fruit fly</name>
    <dbReference type="NCBI Taxonomy" id="7266"/>
    <lineage>
        <taxon>Eukaryota</taxon>
        <taxon>Metazoa</taxon>
        <taxon>Ecdysozoa</taxon>
        <taxon>Arthropoda</taxon>
        <taxon>Hexapoda</taxon>
        <taxon>Insecta</taxon>
        <taxon>Pterygota</taxon>
        <taxon>Neoptera</taxon>
        <taxon>Endopterygota</taxon>
        <taxon>Diptera</taxon>
        <taxon>Brachycera</taxon>
        <taxon>Muscomorpha</taxon>
        <taxon>Ephydroidea</taxon>
        <taxon>Drosophilidae</taxon>
        <taxon>Drosophila</taxon>
        <taxon>Sophophora</taxon>
    </lineage>
</organism>
<dbReference type="OrthoDB" id="7872221at2759"/>
<evidence type="ECO:0000313" key="3">
    <source>
        <dbReference type="EMBL" id="SPP86058.1"/>
    </source>
</evidence>
<reference evidence="4" key="1">
    <citation type="submission" date="2018-01" db="EMBL/GenBank/DDBJ databases">
        <authorList>
            <person name="Alioto T."/>
            <person name="Alioto T."/>
        </authorList>
    </citation>
    <scope>NUCLEOTIDE SEQUENCE [LARGE SCALE GENOMIC DNA]</scope>
</reference>